<dbReference type="GO" id="GO:0003676">
    <property type="term" value="F:nucleic acid binding"/>
    <property type="evidence" value="ECO:0007669"/>
    <property type="project" value="InterPro"/>
</dbReference>
<gene>
    <name evidence="1" type="ORF">Tci_680705</name>
</gene>
<organism evidence="1">
    <name type="scientific">Tanacetum cinerariifolium</name>
    <name type="common">Dalmatian daisy</name>
    <name type="synonym">Chrysanthemum cinerariifolium</name>
    <dbReference type="NCBI Taxonomy" id="118510"/>
    <lineage>
        <taxon>Eukaryota</taxon>
        <taxon>Viridiplantae</taxon>
        <taxon>Streptophyta</taxon>
        <taxon>Embryophyta</taxon>
        <taxon>Tracheophyta</taxon>
        <taxon>Spermatophyta</taxon>
        <taxon>Magnoliopsida</taxon>
        <taxon>eudicotyledons</taxon>
        <taxon>Gunneridae</taxon>
        <taxon>Pentapetalae</taxon>
        <taxon>asterids</taxon>
        <taxon>campanulids</taxon>
        <taxon>Asterales</taxon>
        <taxon>Asteraceae</taxon>
        <taxon>Asteroideae</taxon>
        <taxon>Anthemideae</taxon>
        <taxon>Anthemidinae</taxon>
        <taxon>Tanacetum</taxon>
    </lineage>
</organism>
<sequence length="243" mass="27084">MLLSPQHAGFGYLKLKYKITSLKIVDHTFGDPQDTLKDQGYFDSGCSRHMIGNISYLTDFKEHDRGYVPFGGGAKSGIKREYSMARTPQQNRVAERKNRTLIEATRTMVLVVKPYFKTLYELFKGRSPALSFMRPFGYHVTILNTLDQLGKFDGKLDEVIFVSGGPEWLFDIDALSKSMHYAPVPTGTNSFAGKGASFNAGTNSALVPAGAEADYNNLELVILVSLIPSTRIHKDHPKELKEL</sequence>
<feature type="non-terminal residue" evidence="1">
    <location>
        <position position="243"/>
    </location>
</feature>
<dbReference type="InterPro" id="IPR036397">
    <property type="entry name" value="RNaseH_sf"/>
</dbReference>
<dbReference type="InterPro" id="IPR039537">
    <property type="entry name" value="Retrotran_Ty1/copia-like"/>
</dbReference>
<evidence type="ECO:0000313" key="1">
    <source>
        <dbReference type="EMBL" id="GFB08734.1"/>
    </source>
</evidence>
<name>A0A699KVP9_TANCI</name>
<reference evidence="1" key="1">
    <citation type="journal article" date="2019" name="Sci. Rep.">
        <title>Draft genome of Tanacetum cinerariifolium, the natural source of mosquito coil.</title>
        <authorList>
            <person name="Yamashiro T."/>
            <person name="Shiraishi A."/>
            <person name="Satake H."/>
            <person name="Nakayama K."/>
        </authorList>
    </citation>
    <scope>NUCLEOTIDE SEQUENCE</scope>
</reference>
<comment type="caution">
    <text evidence="1">The sequence shown here is derived from an EMBL/GenBank/DDBJ whole genome shotgun (WGS) entry which is preliminary data.</text>
</comment>
<accession>A0A699KVP9</accession>
<proteinExistence type="predicted"/>
<protein>
    <submittedName>
        <fullName evidence="1">Uncharacterized protein</fullName>
    </submittedName>
</protein>
<dbReference type="PANTHER" id="PTHR42648">
    <property type="entry name" value="TRANSPOSASE, PUTATIVE-RELATED"/>
    <property type="match status" value="1"/>
</dbReference>
<dbReference type="SUPFAM" id="SSF53098">
    <property type="entry name" value="Ribonuclease H-like"/>
    <property type="match status" value="1"/>
</dbReference>
<dbReference type="PANTHER" id="PTHR42648:SF32">
    <property type="entry name" value="RIBONUCLEASE H-LIKE DOMAIN, GAG-PRE-INTEGRASE DOMAIN PROTEIN-RELATED"/>
    <property type="match status" value="1"/>
</dbReference>
<dbReference type="AlphaFoldDB" id="A0A699KVP9"/>
<dbReference type="Gene3D" id="3.30.420.10">
    <property type="entry name" value="Ribonuclease H-like superfamily/Ribonuclease H"/>
    <property type="match status" value="1"/>
</dbReference>
<dbReference type="InterPro" id="IPR012337">
    <property type="entry name" value="RNaseH-like_sf"/>
</dbReference>
<dbReference type="EMBL" id="BKCJ010549268">
    <property type="protein sequence ID" value="GFB08734.1"/>
    <property type="molecule type" value="Genomic_DNA"/>
</dbReference>